<dbReference type="PANTHER" id="PTHR45749">
    <property type="match status" value="1"/>
</dbReference>
<keyword evidence="3" id="KW-1185">Reference proteome</keyword>
<feature type="compositionally biased region" description="Basic and acidic residues" evidence="1">
    <location>
        <begin position="143"/>
        <end position="152"/>
    </location>
</feature>
<accession>A0A4C1ZYW0</accession>
<organism evidence="2 3">
    <name type="scientific">Eumeta variegata</name>
    <name type="common">Bagworm moth</name>
    <name type="synonym">Eumeta japonica</name>
    <dbReference type="NCBI Taxonomy" id="151549"/>
    <lineage>
        <taxon>Eukaryota</taxon>
        <taxon>Metazoa</taxon>
        <taxon>Ecdysozoa</taxon>
        <taxon>Arthropoda</taxon>
        <taxon>Hexapoda</taxon>
        <taxon>Insecta</taxon>
        <taxon>Pterygota</taxon>
        <taxon>Neoptera</taxon>
        <taxon>Endopterygota</taxon>
        <taxon>Lepidoptera</taxon>
        <taxon>Glossata</taxon>
        <taxon>Ditrysia</taxon>
        <taxon>Tineoidea</taxon>
        <taxon>Psychidae</taxon>
        <taxon>Oiketicinae</taxon>
        <taxon>Eumeta</taxon>
    </lineage>
</organism>
<proteinExistence type="predicted"/>
<dbReference type="OrthoDB" id="2286242at2759"/>
<evidence type="ECO:0000256" key="1">
    <source>
        <dbReference type="SAM" id="MobiDB-lite"/>
    </source>
</evidence>
<dbReference type="STRING" id="151549.A0A4C1ZYW0"/>
<gene>
    <name evidence="2" type="ORF">EVAR_66892_1</name>
</gene>
<feature type="region of interest" description="Disordered" evidence="1">
    <location>
        <begin position="143"/>
        <end position="163"/>
    </location>
</feature>
<feature type="compositionally biased region" description="Acidic residues" evidence="1">
    <location>
        <begin position="154"/>
        <end position="163"/>
    </location>
</feature>
<dbReference type="EMBL" id="BGZK01002401">
    <property type="protein sequence ID" value="GBP93646.1"/>
    <property type="molecule type" value="Genomic_DNA"/>
</dbReference>
<evidence type="ECO:0000313" key="3">
    <source>
        <dbReference type="Proteomes" id="UP000299102"/>
    </source>
</evidence>
<sequence>MQEISNRRLVLKRIIDIILFISKQGITYRGKSEALYSLTDIGRQPESRKLLNLVVLLSKYDPVLKAHMSEASNTESKKKRLRKVKQEIVKEIQAAKSFSLNVDSCQDVGVVDQAAICVPMLSGIPQERMLSMVPVRKSTGEDYRALQHKQDSDSQSDEENDEDVLDLDQAAKDAMCFSGSGLDSLASGLRSATRALPAQSDPTSIQQKNQISITYKDSNLKPKIKQGVTVELKGLREEQTNYSNKHTKRPDNFEINEKVSHKVTHRQWEEARVVEKPEGLPRSVIIQTDQGQILHRNFNHLHKTQADVTSNRVVVPETKYADESAVRQVPAQEQLPAVPKSLPA</sequence>
<protein>
    <submittedName>
        <fullName evidence="2">Uncharacterized protein</fullName>
    </submittedName>
</protein>
<dbReference type="PANTHER" id="PTHR45749:SF21">
    <property type="entry name" value="DUF4371 DOMAIN-CONTAINING PROTEIN"/>
    <property type="match status" value="1"/>
</dbReference>
<reference evidence="2 3" key="1">
    <citation type="journal article" date="2019" name="Commun. Biol.">
        <title>The bagworm genome reveals a unique fibroin gene that provides high tensile strength.</title>
        <authorList>
            <person name="Kono N."/>
            <person name="Nakamura H."/>
            <person name="Ohtoshi R."/>
            <person name="Tomita M."/>
            <person name="Numata K."/>
            <person name="Arakawa K."/>
        </authorList>
    </citation>
    <scope>NUCLEOTIDE SEQUENCE [LARGE SCALE GENOMIC DNA]</scope>
</reference>
<evidence type="ECO:0000313" key="2">
    <source>
        <dbReference type="EMBL" id="GBP93646.1"/>
    </source>
</evidence>
<dbReference type="Proteomes" id="UP000299102">
    <property type="component" value="Unassembled WGS sequence"/>
</dbReference>
<dbReference type="AlphaFoldDB" id="A0A4C1ZYW0"/>
<comment type="caution">
    <text evidence="2">The sequence shown here is derived from an EMBL/GenBank/DDBJ whole genome shotgun (WGS) entry which is preliminary data.</text>
</comment>
<name>A0A4C1ZYW0_EUMVA</name>